<dbReference type="PROSITE" id="PS50937">
    <property type="entry name" value="HTH_MERR_2"/>
    <property type="match status" value="1"/>
</dbReference>
<feature type="coiled-coil region" evidence="2">
    <location>
        <begin position="82"/>
        <end position="116"/>
    </location>
</feature>
<gene>
    <name evidence="4" type="ORF">GW534_09985</name>
</gene>
<name>A0ABX0A721_9BACI</name>
<dbReference type="PROSITE" id="PS00552">
    <property type="entry name" value="HTH_MERR_1"/>
    <property type="match status" value="1"/>
</dbReference>
<dbReference type="PANTHER" id="PTHR30204:SF96">
    <property type="entry name" value="CHROMOSOME-ANCHORING PROTEIN RACA"/>
    <property type="match status" value="1"/>
</dbReference>
<protein>
    <submittedName>
        <fullName evidence="4">MerR family transcriptional regulator</fullName>
    </submittedName>
</protein>
<evidence type="ECO:0000256" key="2">
    <source>
        <dbReference type="SAM" id="Coils"/>
    </source>
</evidence>
<dbReference type="RefSeq" id="WP_161920876.1">
    <property type="nucleotide sequence ID" value="NZ_JAACYS010000044.1"/>
</dbReference>
<dbReference type="InterPro" id="IPR000551">
    <property type="entry name" value="MerR-type_HTH_dom"/>
</dbReference>
<evidence type="ECO:0000256" key="1">
    <source>
        <dbReference type="ARBA" id="ARBA00023125"/>
    </source>
</evidence>
<dbReference type="EMBL" id="JAACYS010000044">
    <property type="protein sequence ID" value="NCU18045.1"/>
    <property type="molecule type" value="Genomic_DNA"/>
</dbReference>
<evidence type="ECO:0000313" key="5">
    <source>
        <dbReference type="Proteomes" id="UP000743899"/>
    </source>
</evidence>
<dbReference type="CDD" id="cd01106">
    <property type="entry name" value="HTH_TipAL-Mta"/>
    <property type="match status" value="1"/>
</dbReference>
<organism evidence="4 5">
    <name type="scientific">Pallidibacillus pasinlerensis</name>
    <dbReference type="NCBI Taxonomy" id="2703818"/>
    <lineage>
        <taxon>Bacteria</taxon>
        <taxon>Bacillati</taxon>
        <taxon>Bacillota</taxon>
        <taxon>Bacilli</taxon>
        <taxon>Bacillales</taxon>
        <taxon>Bacillaceae</taxon>
        <taxon>Pallidibacillus</taxon>
    </lineage>
</organism>
<comment type="caution">
    <text evidence="4">The sequence shown here is derived from an EMBL/GenBank/DDBJ whole genome shotgun (WGS) entry which is preliminary data.</text>
</comment>
<dbReference type="SUPFAM" id="SSF46955">
    <property type="entry name" value="Putative DNA-binding domain"/>
    <property type="match status" value="1"/>
</dbReference>
<dbReference type="Gene3D" id="1.10.1660.10">
    <property type="match status" value="1"/>
</dbReference>
<reference evidence="4 5" key="1">
    <citation type="submission" date="2020-01" db="EMBL/GenBank/DDBJ databases">
        <title>A novel Bacillus sp. from Pasinler.</title>
        <authorList>
            <person name="Adiguzel A."/>
            <person name="Ay H."/>
            <person name="Baltaci M.O."/>
        </authorList>
    </citation>
    <scope>NUCLEOTIDE SEQUENCE [LARGE SCALE GENOMIC DNA]</scope>
    <source>
        <strain evidence="4 5">P1</strain>
    </source>
</reference>
<keyword evidence="5" id="KW-1185">Reference proteome</keyword>
<sequence>MSKKYYSIGEVSEKTGVSVRTLHYYDEVGLLTPAKNEKSGHRQYEEKELITLYKIISFKSLGFSLDRIKELLKETNSTHSLLDAFQLQKEIMLQQMKSLEKNINTLNQTIELLKDKGEIDSTILMSLIYSLQTEDKQKEWLEQYIDKEALDQFYEKIDTKRDDINKGFVEFSEKLKELYGKPVDSPEVMALVEECYQYAMNYIDEDVMEVFAGKVEAEDLENLDFKQLQNIAPSPFTKEEEKWFDQVIEYYMTKYAEQEIDDSNEE</sequence>
<dbReference type="Pfam" id="PF13411">
    <property type="entry name" value="MerR_1"/>
    <property type="match status" value="1"/>
</dbReference>
<proteinExistence type="predicted"/>
<dbReference type="Gene3D" id="6.10.250.360">
    <property type="match status" value="1"/>
</dbReference>
<dbReference type="InterPro" id="IPR047057">
    <property type="entry name" value="MerR_fam"/>
</dbReference>
<dbReference type="PRINTS" id="PR00040">
    <property type="entry name" value="HTHMERR"/>
</dbReference>
<keyword evidence="2" id="KW-0175">Coiled coil</keyword>
<evidence type="ECO:0000259" key="3">
    <source>
        <dbReference type="PROSITE" id="PS50937"/>
    </source>
</evidence>
<keyword evidence="1" id="KW-0238">DNA-binding</keyword>
<dbReference type="PANTHER" id="PTHR30204">
    <property type="entry name" value="REDOX-CYCLING DRUG-SENSING TRANSCRIPTIONAL ACTIVATOR SOXR"/>
    <property type="match status" value="1"/>
</dbReference>
<dbReference type="SMART" id="SM00422">
    <property type="entry name" value="HTH_MERR"/>
    <property type="match status" value="1"/>
</dbReference>
<evidence type="ECO:0000313" key="4">
    <source>
        <dbReference type="EMBL" id="NCU18045.1"/>
    </source>
</evidence>
<accession>A0ABX0A721</accession>
<dbReference type="InterPro" id="IPR009061">
    <property type="entry name" value="DNA-bd_dom_put_sf"/>
</dbReference>
<dbReference type="Proteomes" id="UP000743899">
    <property type="component" value="Unassembled WGS sequence"/>
</dbReference>
<feature type="domain" description="HTH merR-type" evidence="3">
    <location>
        <begin position="5"/>
        <end position="74"/>
    </location>
</feature>